<dbReference type="InterPro" id="IPR050383">
    <property type="entry name" value="GlyoxalaseI/FosfomycinResist"/>
</dbReference>
<dbReference type="InterPro" id="IPR029068">
    <property type="entry name" value="Glyas_Bleomycin-R_OHBP_Dase"/>
</dbReference>
<dbReference type="Proteomes" id="UP001589818">
    <property type="component" value="Unassembled WGS sequence"/>
</dbReference>
<dbReference type="PROSITE" id="PS51819">
    <property type="entry name" value="VOC"/>
    <property type="match status" value="1"/>
</dbReference>
<proteinExistence type="predicted"/>
<dbReference type="PANTHER" id="PTHR21366">
    <property type="entry name" value="GLYOXALASE FAMILY PROTEIN"/>
    <property type="match status" value="1"/>
</dbReference>
<dbReference type="SUPFAM" id="SSF54593">
    <property type="entry name" value="Glyoxalase/Bleomycin resistance protein/Dihydroxybiphenyl dioxygenase"/>
    <property type="match status" value="1"/>
</dbReference>
<name>A0ABV6JF73_9BACL</name>
<organism evidence="2 3">
    <name type="scientific">Paenibacillus mendelii</name>
    <dbReference type="NCBI Taxonomy" id="206163"/>
    <lineage>
        <taxon>Bacteria</taxon>
        <taxon>Bacillati</taxon>
        <taxon>Bacillota</taxon>
        <taxon>Bacilli</taxon>
        <taxon>Bacillales</taxon>
        <taxon>Paenibacillaceae</taxon>
        <taxon>Paenibacillus</taxon>
    </lineage>
</organism>
<accession>A0ABV6JF73</accession>
<comment type="caution">
    <text evidence="2">The sequence shown here is derived from an EMBL/GenBank/DDBJ whole genome shotgun (WGS) entry which is preliminary data.</text>
</comment>
<feature type="domain" description="VOC" evidence="1">
    <location>
        <begin position="6"/>
        <end position="124"/>
    </location>
</feature>
<sequence>MLSSQRIHHVSIFAKDLEISTRFYTDVVGIRRMERPPFSSAGVWFEVGESGAQVHLMELQPGSDVLDRPQHSEHFALWMESYEKTIQWLEQCKVPYDSYPDSVAGFAQIYIRDPDGHLIELACDKNS</sequence>
<gene>
    <name evidence="2" type="ORF">ACFFJ8_24815</name>
</gene>
<dbReference type="RefSeq" id="WP_204815726.1">
    <property type="nucleotide sequence ID" value="NZ_JANHOF010000001.1"/>
</dbReference>
<dbReference type="InterPro" id="IPR037523">
    <property type="entry name" value="VOC_core"/>
</dbReference>
<evidence type="ECO:0000313" key="3">
    <source>
        <dbReference type="Proteomes" id="UP001589818"/>
    </source>
</evidence>
<keyword evidence="3" id="KW-1185">Reference proteome</keyword>
<evidence type="ECO:0000313" key="2">
    <source>
        <dbReference type="EMBL" id="MFC0394568.1"/>
    </source>
</evidence>
<dbReference type="EMBL" id="JBHLVF010000041">
    <property type="protein sequence ID" value="MFC0394568.1"/>
    <property type="molecule type" value="Genomic_DNA"/>
</dbReference>
<protein>
    <submittedName>
        <fullName evidence="2">VOC family protein</fullName>
    </submittedName>
</protein>
<reference evidence="2 3" key="1">
    <citation type="submission" date="2024-09" db="EMBL/GenBank/DDBJ databases">
        <authorList>
            <person name="Sun Q."/>
            <person name="Mori K."/>
        </authorList>
    </citation>
    <scope>NUCLEOTIDE SEQUENCE [LARGE SCALE GENOMIC DNA]</scope>
    <source>
        <strain evidence="2 3">CCM 4839</strain>
    </source>
</reference>
<dbReference type="Gene3D" id="3.10.180.10">
    <property type="entry name" value="2,3-Dihydroxybiphenyl 1,2-Dioxygenase, domain 1"/>
    <property type="match status" value="1"/>
</dbReference>
<dbReference type="Pfam" id="PF00903">
    <property type="entry name" value="Glyoxalase"/>
    <property type="match status" value="1"/>
</dbReference>
<evidence type="ECO:0000259" key="1">
    <source>
        <dbReference type="PROSITE" id="PS51819"/>
    </source>
</evidence>
<dbReference type="InterPro" id="IPR004360">
    <property type="entry name" value="Glyas_Fos-R_dOase_dom"/>
</dbReference>